<keyword evidence="1 2" id="KW-0812">Transmembrane</keyword>
<dbReference type="PANTHER" id="PTHR36694:SF11">
    <property type="entry name" value="LP21121P-RELATED"/>
    <property type="match status" value="1"/>
</dbReference>
<keyword evidence="3" id="KW-1185">Reference proteome</keyword>
<name>A0A226D2Y1_FOLCA</name>
<feature type="transmembrane region" description="Helical" evidence="1">
    <location>
        <begin position="96"/>
        <end position="121"/>
    </location>
</feature>
<protein>
    <submittedName>
        <fullName evidence="2">Lysosomal-associated transmembrane protein 4A</fullName>
    </submittedName>
</protein>
<feature type="transmembrane region" description="Helical" evidence="1">
    <location>
        <begin position="60"/>
        <end position="84"/>
    </location>
</feature>
<keyword evidence="1" id="KW-0472">Membrane</keyword>
<evidence type="ECO:0000313" key="2">
    <source>
        <dbReference type="EMBL" id="OXA39503.1"/>
    </source>
</evidence>
<evidence type="ECO:0000313" key="3">
    <source>
        <dbReference type="Proteomes" id="UP000198287"/>
    </source>
</evidence>
<dbReference type="PANTHER" id="PTHR36694">
    <property type="entry name" value="PASIFLORA 1, ISOFORM A-RELATED"/>
    <property type="match status" value="1"/>
</dbReference>
<dbReference type="AlphaFoldDB" id="A0A226D2Y1"/>
<dbReference type="EMBL" id="LNIX01000038">
    <property type="protein sequence ID" value="OXA39503.1"/>
    <property type="molecule type" value="Genomic_DNA"/>
</dbReference>
<dbReference type="Proteomes" id="UP000198287">
    <property type="component" value="Unassembled WGS sequence"/>
</dbReference>
<keyword evidence="1" id="KW-1133">Transmembrane helix</keyword>
<gene>
    <name evidence="2" type="ORF">Fcan01_25649</name>
</gene>
<comment type="caution">
    <text evidence="2">The sequence shown here is derived from an EMBL/GenBank/DDBJ whole genome shotgun (WGS) entry which is preliminary data.</text>
</comment>
<feature type="transmembrane region" description="Helical" evidence="1">
    <location>
        <begin position="127"/>
        <end position="144"/>
    </location>
</feature>
<reference evidence="2 3" key="1">
    <citation type="submission" date="2015-12" db="EMBL/GenBank/DDBJ databases">
        <title>The genome of Folsomia candida.</title>
        <authorList>
            <person name="Faddeeva A."/>
            <person name="Derks M.F."/>
            <person name="Anvar Y."/>
            <person name="Smit S."/>
            <person name="Van Straalen N."/>
            <person name="Roelofs D."/>
        </authorList>
    </citation>
    <scope>NUCLEOTIDE SEQUENCE [LARGE SCALE GENOMIC DNA]</scope>
    <source>
        <strain evidence="2 3">VU population</strain>
        <tissue evidence="2">Whole body</tissue>
    </source>
</reference>
<evidence type="ECO:0000256" key="1">
    <source>
        <dbReference type="SAM" id="Phobius"/>
    </source>
</evidence>
<sequence>MSGYCCCNVKQATLRIGVSTVIYGIISIIVTSIWVNDMISRPDKIKRINFLGNLIPTSSYITIGCILIFMSVVYLILACVMVYGHLSRNHRLIMPWLIWSYVTIFLVAVAALILLVINGRWNNSGEIIFVAQLELFLTMCVIVVRKFVSDLKEETGQEII</sequence>
<proteinExistence type="predicted"/>
<accession>A0A226D2Y1</accession>
<feature type="transmembrane region" description="Helical" evidence="1">
    <location>
        <begin position="12"/>
        <end position="35"/>
    </location>
</feature>
<organism evidence="2 3">
    <name type="scientific">Folsomia candida</name>
    <name type="common">Springtail</name>
    <dbReference type="NCBI Taxonomy" id="158441"/>
    <lineage>
        <taxon>Eukaryota</taxon>
        <taxon>Metazoa</taxon>
        <taxon>Ecdysozoa</taxon>
        <taxon>Arthropoda</taxon>
        <taxon>Hexapoda</taxon>
        <taxon>Collembola</taxon>
        <taxon>Entomobryomorpha</taxon>
        <taxon>Isotomoidea</taxon>
        <taxon>Isotomidae</taxon>
        <taxon>Proisotominae</taxon>
        <taxon>Folsomia</taxon>
    </lineage>
</organism>